<name>A0A8S5NTK7_9CAUD</name>
<organism evidence="3">
    <name type="scientific">Siphoviridae sp. ctQ091</name>
    <dbReference type="NCBI Taxonomy" id="2825490"/>
    <lineage>
        <taxon>Viruses</taxon>
        <taxon>Duplodnaviria</taxon>
        <taxon>Heunggongvirae</taxon>
        <taxon>Uroviricota</taxon>
        <taxon>Caudoviricetes</taxon>
    </lineage>
</organism>
<sequence length="60" mass="6722">MPTGPLWRVTPSPTDHHDEPRPVIVNGAGFVTRKRGKQVTLLVLTLTICLLVIVWTNFND</sequence>
<evidence type="ECO:0000256" key="1">
    <source>
        <dbReference type="SAM" id="MobiDB-lite"/>
    </source>
</evidence>
<dbReference type="EMBL" id="BK015252">
    <property type="protein sequence ID" value="DAD98078.1"/>
    <property type="molecule type" value="Genomic_DNA"/>
</dbReference>
<accession>A0A8S5NTK7</accession>
<keyword evidence="2" id="KW-0472">Membrane</keyword>
<feature type="transmembrane region" description="Helical" evidence="2">
    <location>
        <begin position="39"/>
        <end position="58"/>
    </location>
</feature>
<evidence type="ECO:0000313" key="3">
    <source>
        <dbReference type="EMBL" id="DAD98078.1"/>
    </source>
</evidence>
<reference evidence="3" key="1">
    <citation type="journal article" date="2021" name="Proc. Natl. Acad. Sci. U.S.A.">
        <title>A Catalog of Tens of Thousands of Viruses from Human Metagenomes Reveals Hidden Associations with Chronic Diseases.</title>
        <authorList>
            <person name="Tisza M.J."/>
            <person name="Buck C.B."/>
        </authorList>
    </citation>
    <scope>NUCLEOTIDE SEQUENCE</scope>
    <source>
        <strain evidence="3">CtQ091</strain>
    </source>
</reference>
<proteinExistence type="predicted"/>
<feature type="region of interest" description="Disordered" evidence="1">
    <location>
        <begin position="1"/>
        <end position="21"/>
    </location>
</feature>
<keyword evidence="2" id="KW-1133">Transmembrane helix</keyword>
<evidence type="ECO:0000256" key="2">
    <source>
        <dbReference type="SAM" id="Phobius"/>
    </source>
</evidence>
<keyword evidence="2" id="KW-0812">Transmembrane</keyword>
<protein>
    <submittedName>
        <fullName evidence="3">Uncharacterized protein</fullName>
    </submittedName>
</protein>